<accession>A0A4S8PW44</accession>
<evidence type="ECO:0000256" key="5">
    <source>
        <dbReference type="ARBA" id="ARBA00022605"/>
    </source>
</evidence>
<comment type="catalytic activity">
    <reaction evidence="13 14">
        <text>2 pyruvate + H(+) = (2S)-2-acetolactate + CO2</text>
        <dbReference type="Rhea" id="RHEA:25249"/>
        <dbReference type="ChEBI" id="CHEBI:15361"/>
        <dbReference type="ChEBI" id="CHEBI:15378"/>
        <dbReference type="ChEBI" id="CHEBI:16526"/>
        <dbReference type="ChEBI" id="CHEBI:58476"/>
        <dbReference type="EC" id="2.2.1.6"/>
    </reaction>
</comment>
<reference evidence="18 19" key="1">
    <citation type="submission" date="2019-04" db="EMBL/GenBank/DDBJ databases">
        <title>genome sequence of strain W3.</title>
        <authorList>
            <person name="Gao J."/>
            <person name="Sun J."/>
        </authorList>
    </citation>
    <scope>NUCLEOTIDE SEQUENCE [LARGE SCALE GENOMIC DNA]</scope>
    <source>
        <strain evidence="18 19">W3</strain>
    </source>
</reference>
<dbReference type="CDD" id="cd07035">
    <property type="entry name" value="TPP_PYR_POX_like"/>
    <property type="match status" value="1"/>
</dbReference>
<evidence type="ECO:0000256" key="9">
    <source>
        <dbReference type="ARBA" id="ARBA00022827"/>
    </source>
</evidence>
<keyword evidence="11 14" id="KW-0786">Thiamine pyrophosphate</keyword>
<dbReference type="CDD" id="cd02015">
    <property type="entry name" value="TPP_AHAS"/>
    <property type="match status" value="1"/>
</dbReference>
<dbReference type="GO" id="GO:0005948">
    <property type="term" value="C:acetolactate synthase complex"/>
    <property type="evidence" value="ECO:0007669"/>
    <property type="project" value="UniProtKB-ARBA"/>
</dbReference>
<dbReference type="AlphaFoldDB" id="A0A4S8PW44"/>
<feature type="domain" description="Thiamine pyrophosphate enzyme TPP-binding" evidence="16">
    <location>
        <begin position="401"/>
        <end position="548"/>
    </location>
</feature>
<evidence type="ECO:0000256" key="11">
    <source>
        <dbReference type="ARBA" id="ARBA00023052"/>
    </source>
</evidence>
<dbReference type="FunFam" id="3.40.50.970:FF:000016">
    <property type="entry name" value="Acetolactate synthase"/>
    <property type="match status" value="1"/>
</dbReference>
<keyword evidence="7 14" id="KW-0808">Transferase</keyword>
<dbReference type="GO" id="GO:0003984">
    <property type="term" value="F:acetolactate synthase activity"/>
    <property type="evidence" value="ECO:0007669"/>
    <property type="project" value="UniProtKB-EC"/>
</dbReference>
<dbReference type="InterPro" id="IPR000399">
    <property type="entry name" value="TPP-bd_CS"/>
</dbReference>
<proteinExistence type="inferred from homology"/>
<dbReference type="Pfam" id="PF00205">
    <property type="entry name" value="TPP_enzyme_M"/>
    <property type="match status" value="1"/>
</dbReference>
<dbReference type="UniPathway" id="UPA00049">
    <property type="reaction ID" value="UER00059"/>
</dbReference>
<dbReference type="PROSITE" id="PS00187">
    <property type="entry name" value="TPP_ENZYMES"/>
    <property type="match status" value="1"/>
</dbReference>
<evidence type="ECO:0000256" key="2">
    <source>
        <dbReference type="ARBA" id="ARBA00005025"/>
    </source>
</evidence>
<dbReference type="GO" id="GO:0000287">
    <property type="term" value="F:magnesium ion binding"/>
    <property type="evidence" value="ECO:0007669"/>
    <property type="project" value="UniProtKB-UniRule"/>
</dbReference>
<evidence type="ECO:0000256" key="7">
    <source>
        <dbReference type="ARBA" id="ARBA00022679"/>
    </source>
</evidence>
<evidence type="ECO:0000259" key="16">
    <source>
        <dbReference type="Pfam" id="PF02775"/>
    </source>
</evidence>
<dbReference type="InterPro" id="IPR012846">
    <property type="entry name" value="Acetolactate_synth_lsu"/>
</dbReference>
<keyword evidence="12 14" id="KW-0100">Branched-chain amino acid biosynthesis</keyword>
<evidence type="ECO:0000256" key="14">
    <source>
        <dbReference type="RuleBase" id="RU003591"/>
    </source>
</evidence>
<protein>
    <recommendedName>
        <fullName evidence="4 14">Acetolactate synthase</fullName>
        <ecNumber evidence="4 14">2.2.1.6</ecNumber>
    </recommendedName>
</protein>
<comment type="cofactor">
    <cofactor evidence="14">
        <name>Mg(2+)</name>
        <dbReference type="ChEBI" id="CHEBI:18420"/>
    </cofactor>
    <text evidence="14">Binds 1 Mg(2+) ion per subunit.</text>
</comment>
<evidence type="ECO:0000259" key="17">
    <source>
        <dbReference type="Pfam" id="PF02776"/>
    </source>
</evidence>
<dbReference type="NCBIfam" id="TIGR00118">
    <property type="entry name" value="acolac_lg"/>
    <property type="match status" value="1"/>
</dbReference>
<dbReference type="SUPFAM" id="SSF52467">
    <property type="entry name" value="DHS-like NAD/FAD-binding domain"/>
    <property type="match status" value="1"/>
</dbReference>
<evidence type="ECO:0000256" key="10">
    <source>
        <dbReference type="ARBA" id="ARBA00022842"/>
    </source>
</evidence>
<feature type="domain" description="Thiamine pyrophosphate enzyme central" evidence="15">
    <location>
        <begin position="199"/>
        <end position="335"/>
    </location>
</feature>
<keyword evidence="6" id="KW-0285">Flavoprotein</keyword>
<gene>
    <name evidence="18" type="ORF">FAA86_13735</name>
</gene>
<comment type="pathway">
    <text evidence="2 14">Amino-acid biosynthesis; L-valine biosynthesis; L-valine from pyruvate: step 1/4.</text>
</comment>
<dbReference type="InterPro" id="IPR045229">
    <property type="entry name" value="TPP_enz"/>
</dbReference>
<evidence type="ECO:0000256" key="3">
    <source>
        <dbReference type="ARBA" id="ARBA00007812"/>
    </source>
</evidence>
<dbReference type="FunFam" id="3.40.50.970:FF:000007">
    <property type="entry name" value="Acetolactate synthase"/>
    <property type="match status" value="1"/>
</dbReference>
<name>A0A4S8PW44_9HYPH</name>
<comment type="caution">
    <text evidence="18">The sequence shown here is derived from an EMBL/GenBank/DDBJ whole genome shotgun (WGS) entry which is preliminary data.</text>
</comment>
<keyword evidence="10 14" id="KW-0460">Magnesium</keyword>
<dbReference type="UniPathway" id="UPA00047">
    <property type="reaction ID" value="UER00055"/>
</dbReference>
<dbReference type="Gene3D" id="3.40.50.1220">
    <property type="entry name" value="TPP-binding domain"/>
    <property type="match status" value="1"/>
</dbReference>
<evidence type="ECO:0000256" key="1">
    <source>
        <dbReference type="ARBA" id="ARBA00004974"/>
    </source>
</evidence>
<keyword evidence="9" id="KW-0274">FAD</keyword>
<dbReference type="InterPro" id="IPR011766">
    <property type="entry name" value="TPP_enzyme_TPP-bd"/>
</dbReference>
<evidence type="ECO:0000256" key="13">
    <source>
        <dbReference type="ARBA" id="ARBA00048670"/>
    </source>
</evidence>
<dbReference type="InterPro" id="IPR029035">
    <property type="entry name" value="DHS-like_NAD/FAD-binding_dom"/>
</dbReference>
<dbReference type="InterPro" id="IPR029061">
    <property type="entry name" value="THDP-binding"/>
</dbReference>
<dbReference type="EC" id="2.2.1.6" evidence="4 14"/>
<dbReference type="GO" id="GO:0030976">
    <property type="term" value="F:thiamine pyrophosphate binding"/>
    <property type="evidence" value="ECO:0007669"/>
    <property type="project" value="UniProtKB-UniRule"/>
</dbReference>
<dbReference type="FunFam" id="3.40.50.1220:FF:000008">
    <property type="entry name" value="Acetolactate synthase"/>
    <property type="match status" value="1"/>
</dbReference>
<dbReference type="Pfam" id="PF02776">
    <property type="entry name" value="TPP_enzyme_N"/>
    <property type="match status" value="1"/>
</dbReference>
<dbReference type="InterPro" id="IPR012000">
    <property type="entry name" value="Thiamin_PyroP_enz_cen_dom"/>
</dbReference>
<comment type="cofactor">
    <cofactor evidence="14">
        <name>thiamine diphosphate</name>
        <dbReference type="ChEBI" id="CHEBI:58937"/>
    </cofactor>
    <text evidence="14">Binds 1 thiamine pyrophosphate per subunit.</text>
</comment>
<evidence type="ECO:0000256" key="8">
    <source>
        <dbReference type="ARBA" id="ARBA00022723"/>
    </source>
</evidence>
<evidence type="ECO:0000256" key="4">
    <source>
        <dbReference type="ARBA" id="ARBA00013145"/>
    </source>
</evidence>
<dbReference type="GO" id="GO:0050660">
    <property type="term" value="F:flavin adenine dinucleotide binding"/>
    <property type="evidence" value="ECO:0007669"/>
    <property type="project" value="InterPro"/>
</dbReference>
<dbReference type="Gene3D" id="3.40.50.970">
    <property type="match status" value="2"/>
</dbReference>
<dbReference type="Pfam" id="PF02775">
    <property type="entry name" value="TPP_enzyme_C"/>
    <property type="match status" value="1"/>
</dbReference>
<evidence type="ECO:0000256" key="6">
    <source>
        <dbReference type="ARBA" id="ARBA00022630"/>
    </source>
</evidence>
<dbReference type="Proteomes" id="UP000307378">
    <property type="component" value="Unassembled WGS sequence"/>
</dbReference>
<dbReference type="SUPFAM" id="SSF52518">
    <property type="entry name" value="Thiamin diphosphate-binding fold (THDP-binding)"/>
    <property type="match status" value="2"/>
</dbReference>
<keyword evidence="8 14" id="KW-0479">Metal-binding</keyword>
<evidence type="ECO:0000256" key="12">
    <source>
        <dbReference type="ARBA" id="ARBA00023304"/>
    </source>
</evidence>
<dbReference type="PANTHER" id="PTHR18968">
    <property type="entry name" value="THIAMINE PYROPHOSPHATE ENZYMES"/>
    <property type="match status" value="1"/>
</dbReference>
<dbReference type="GO" id="GO:0009099">
    <property type="term" value="P:L-valine biosynthetic process"/>
    <property type="evidence" value="ECO:0007669"/>
    <property type="project" value="UniProtKB-UniPathway"/>
</dbReference>
<dbReference type="NCBIfam" id="NF006581">
    <property type="entry name" value="PRK09107.1"/>
    <property type="match status" value="1"/>
</dbReference>
<dbReference type="InterPro" id="IPR039368">
    <property type="entry name" value="AHAS_TPP"/>
</dbReference>
<dbReference type="EMBL" id="STGU01000007">
    <property type="protein sequence ID" value="THV34741.1"/>
    <property type="molecule type" value="Genomic_DNA"/>
</dbReference>
<feature type="domain" description="Thiamine pyrophosphate enzyme N-terminal TPP-binding" evidence="17">
    <location>
        <begin position="8"/>
        <end position="124"/>
    </location>
</feature>
<keyword evidence="5 14" id="KW-0028">Amino-acid biosynthesis</keyword>
<dbReference type="GO" id="GO:0009097">
    <property type="term" value="P:isoleucine biosynthetic process"/>
    <property type="evidence" value="ECO:0007669"/>
    <property type="project" value="UniProtKB-UniPathway"/>
</dbReference>
<evidence type="ECO:0000313" key="19">
    <source>
        <dbReference type="Proteomes" id="UP000307378"/>
    </source>
</evidence>
<evidence type="ECO:0000259" key="15">
    <source>
        <dbReference type="Pfam" id="PF00205"/>
    </source>
</evidence>
<evidence type="ECO:0000313" key="18">
    <source>
        <dbReference type="EMBL" id="THV34741.1"/>
    </source>
</evidence>
<dbReference type="PANTHER" id="PTHR18968:SF13">
    <property type="entry name" value="ACETOLACTATE SYNTHASE CATALYTIC SUBUNIT, MITOCHONDRIAL"/>
    <property type="match status" value="1"/>
</dbReference>
<dbReference type="InterPro" id="IPR012001">
    <property type="entry name" value="Thiamin_PyroP_enz_TPP-bd_dom"/>
</dbReference>
<comment type="similarity">
    <text evidence="3 14">Belongs to the TPP enzyme family.</text>
</comment>
<sequence>MTGKDNQMTGAEIVLRALKDNGVEHIFGYPGGAVLPIYDEIFQQDDIQHILVRHEQGAGHAAEGYARSTGKVGVMLVTSGPGATNAVTPLQDALMDSVPLVCISGQVPTSLIGSDAFQECDTVGITRPCTKHNWLVKDVNQLASIIHEAFRIAQTGRPGPVLVDIPKDIQFATGTYTPPDAHKALKSYQPKVTGDARAIQAAVELMASARRPIIYSGGGVINSGPEATKLLRELVGLTDFPITSTLMGLGCYPASGKNWLGMLGMHGSYEANMAMHDCDVMVCIGARFDDRITGRLNAFSPNSKKIHIDIDPSSINKNVRVDVPITGDVGRVLEDMVRAWRALPKKPEASQTAEWNSTIAKWRARNSFAYTPSKDVIMPQYALQRLYELTKDRDTYITTEVGQHQMWAAQYYGFEQPNRWMTSGGLGTMGYGLPAALGVQIAHPESLVIDIAGDASIQMCIQEMSAAIQYEAPIKIFILNNQYMGMVRQWQQLLHGNRLSNSYTEAMPDFVKLAEAYGAVGIRCEKPDDLDGAIQEMIDVKKPVIFDCRVANLANCFPMIPSGKAHNEMLLPDEATDEAVANAIDAKGRQLV</sequence>
<comment type="pathway">
    <text evidence="1 14">Amino-acid biosynthesis; L-isoleucine biosynthesis; L-isoleucine from 2-oxobutanoate: step 1/4.</text>
</comment>
<organism evidence="18 19">
    <name type="scientific">Rhizobium rosettiformans W3</name>
    <dbReference type="NCBI Taxonomy" id="538378"/>
    <lineage>
        <taxon>Bacteria</taxon>
        <taxon>Pseudomonadati</taxon>
        <taxon>Pseudomonadota</taxon>
        <taxon>Alphaproteobacteria</taxon>
        <taxon>Hyphomicrobiales</taxon>
        <taxon>Rhizobiaceae</taxon>
        <taxon>Rhizobium/Agrobacterium group</taxon>
        <taxon>Rhizobium</taxon>
    </lineage>
</organism>